<keyword evidence="4 8" id="KW-0812">Transmembrane</keyword>
<feature type="compositionally biased region" description="Low complexity" evidence="7">
    <location>
        <begin position="9"/>
        <end position="32"/>
    </location>
</feature>
<evidence type="ECO:0000256" key="3">
    <source>
        <dbReference type="ARBA" id="ARBA00022475"/>
    </source>
</evidence>
<evidence type="ECO:0000313" key="11">
    <source>
        <dbReference type="Proteomes" id="UP000215896"/>
    </source>
</evidence>
<dbReference type="Proteomes" id="UP000215896">
    <property type="component" value="Unassembled WGS sequence"/>
</dbReference>
<protein>
    <submittedName>
        <fullName evidence="10">MFS transporter</fullName>
    </submittedName>
</protein>
<feature type="transmembrane region" description="Helical" evidence="8">
    <location>
        <begin position="230"/>
        <end position="252"/>
    </location>
</feature>
<dbReference type="AlphaFoldDB" id="A0A255G8A6"/>
<evidence type="ECO:0000259" key="9">
    <source>
        <dbReference type="PROSITE" id="PS50850"/>
    </source>
</evidence>
<feature type="transmembrane region" description="Helical" evidence="8">
    <location>
        <begin position="407"/>
        <end position="433"/>
    </location>
</feature>
<reference evidence="10 11" key="1">
    <citation type="submission" date="2017-07" db="EMBL/GenBank/DDBJ databases">
        <title>Draft whole genome sequences of clinical Proprionibacteriaceae strains.</title>
        <authorList>
            <person name="Bernier A.-M."/>
            <person name="Bernard K."/>
            <person name="Domingo M.-C."/>
        </authorList>
    </citation>
    <scope>NUCLEOTIDE SEQUENCE [LARGE SCALE GENOMIC DNA]</scope>
    <source>
        <strain evidence="10 11">NML 030167</strain>
    </source>
</reference>
<dbReference type="Pfam" id="PF05977">
    <property type="entry name" value="MFS_3"/>
    <property type="match status" value="1"/>
</dbReference>
<evidence type="ECO:0000256" key="1">
    <source>
        <dbReference type="ARBA" id="ARBA00004651"/>
    </source>
</evidence>
<feature type="region of interest" description="Disordered" evidence="7">
    <location>
        <begin position="1"/>
        <end position="56"/>
    </location>
</feature>
<feature type="transmembrane region" description="Helical" evidence="8">
    <location>
        <begin position="284"/>
        <end position="305"/>
    </location>
</feature>
<keyword evidence="11" id="KW-1185">Reference proteome</keyword>
<accession>A0A255G8A6</accession>
<comment type="subcellular location">
    <subcellularLocation>
        <location evidence="1">Cell membrane</location>
        <topology evidence="1">Multi-pass membrane protein</topology>
    </subcellularLocation>
</comment>
<feature type="transmembrane region" description="Helical" evidence="8">
    <location>
        <begin position="107"/>
        <end position="128"/>
    </location>
</feature>
<name>A0A255G8A6_9ACTN</name>
<keyword evidence="2" id="KW-0813">Transport</keyword>
<evidence type="ECO:0000256" key="8">
    <source>
        <dbReference type="SAM" id="Phobius"/>
    </source>
</evidence>
<evidence type="ECO:0000256" key="5">
    <source>
        <dbReference type="ARBA" id="ARBA00022989"/>
    </source>
</evidence>
<dbReference type="GO" id="GO:0022857">
    <property type="term" value="F:transmembrane transporter activity"/>
    <property type="evidence" value="ECO:0007669"/>
    <property type="project" value="InterPro"/>
</dbReference>
<sequence>MPAEPAAPPAVRSTSASTTSPTGTSSATAVAPTPDPEPEIAGRPAPESSTAAGPTAPGIADRLPQGLVALNNSQFRIYVAAFLIGSLGMWVQRIAVDWLVLQLTGSVSAVGLSVSLQFAPVLVLGLFGGALVDRFDPRKLLLLSQSMVAAMAAVLAVLVLTDRATVWASYGLSLGLGLAAVVEQPGRLELVNRLVGRDGLRSALGLNATAFQSAGIAGPLIAGGLIHGVGLGWCFAVNAVTCLIVVTSLLLIRTPDRTRPRGADGARRGRLSDGIRTVLKTPEIGWTIALVGLVGVFGASMPVLLSSMASRAFDAGVSGYGLCTGMVAIGAVLGAQLAARRRRILRLRELTALTAGLGGLLALSSATPSLGIFAVTLVAFGIVQLQFLQSANALVQLTAPEWVRGRVISVYVLVLIGGQALGGLLSGALVDAWGPRGALLLNGSMIVLLAAGFAIRMAYEAHLTLRVRRARVPRVQIVPASRW</sequence>
<evidence type="ECO:0000256" key="4">
    <source>
        <dbReference type="ARBA" id="ARBA00022692"/>
    </source>
</evidence>
<feature type="transmembrane region" description="Helical" evidence="8">
    <location>
        <begin position="317"/>
        <end position="338"/>
    </location>
</feature>
<feature type="transmembrane region" description="Helical" evidence="8">
    <location>
        <begin position="203"/>
        <end position="224"/>
    </location>
</feature>
<evidence type="ECO:0000256" key="6">
    <source>
        <dbReference type="ARBA" id="ARBA00023136"/>
    </source>
</evidence>
<dbReference type="CDD" id="cd06173">
    <property type="entry name" value="MFS_MefA_like"/>
    <property type="match status" value="1"/>
</dbReference>
<dbReference type="OrthoDB" id="9775268at2"/>
<dbReference type="PANTHER" id="PTHR23513">
    <property type="entry name" value="INTEGRAL MEMBRANE EFFLUX PROTEIN-RELATED"/>
    <property type="match status" value="1"/>
</dbReference>
<keyword evidence="6 8" id="KW-0472">Membrane</keyword>
<comment type="caution">
    <text evidence="10">The sequence shown here is derived from an EMBL/GenBank/DDBJ whole genome shotgun (WGS) entry which is preliminary data.</text>
</comment>
<feature type="transmembrane region" description="Helical" evidence="8">
    <location>
        <begin position="166"/>
        <end position="182"/>
    </location>
</feature>
<evidence type="ECO:0000256" key="2">
    <source>
        <dbReference type="ARBA" id="ARBA00022448"/>
    </source>
</evidence>
<organism evidence="10 11">
    <name type="scientific">Enemella evansiae</name>
    <dbReference type="NCBI Taxonomy" id="2016499"/>
    <lineage>
        <taxon>Bacteria</taxon>
        <taxon>Bacillati</taxon>
        <taxon>Actinomycetota</taxon>
        <taxon>Actinomycetes</taxon>
        <taxon>Propionibacteriales</taxon>
        <taxon>Propionibacteriaceae</taxon>
        <taxon>Enemella</taxon>
    </lineage>
</organism>
<evidence type="ECO:0000256" key="7">
    <source>
        <dbReference type="SAM" id="MobiDB-lite"/>
    </source>
</evidence>
<dbReference type="SUPFAM" id="SSF103473">
    <property type="entry name" value="MFS general substrate transporter"/>
    <property type="match status" value="1"/>
</dbReference>
<dbReference type="GO" id="GO:0005886">
    <property type="term" value="C:plasma membrane"/>
    <property type="evidence" value="ECO:0007669"/>
    <property type="project" value="UniProtKB-SubCell"/>
</dbReference>
<dbReference type="InterPro" id="IPR010290">
    <property type="entry name" value="TM_effector"/>
</dbReference>
<dbReference type="PROSITE" id="PS50850">
    <property type="entry name" value="MFS"/>
    <property type="match status" value="1"/>
</dbReference>
<dbReference type="PANTHER" id="PTHR23513:SF11">
    <property type="entry name" value="STAPHYLOFERRIN A TRANSPORTER"/>
    <property type="match status" value="1"/>
</dbReference>
<feature type="transmembrane region" description="Helical" evidence="8">
    <location>
        <begin position="439"/>
        <end position="459"/>
    </location>
</feature>
<evidence type="ECO:0000313" key="10">
    <source>
        <dbReference type="EMBL" id="OYO11682.1"/>
    </source>
</evidence>
<feature type="transmembrane region" description="Helical" evidence="8">
    <location>
        <begin position="75"/>
        <end position="95"/>
    </location>
</feature>
<feature type="transmembrane region" description="Helical" evidence="8">
    <location>
        <begin position="140"/>
        <end position="160"/>
    </location>
</feature>
<dbReference type="Gene3D" id="1.20.1250.20">
    <property type="entry name" value="MFS general substrate transporter like domains"/>
    <property type="match status" value="1"/>
</dbReference>
<keyword evidence="5 8" id="KW-1133">Transmembrane helix</keyword>
<dbReference type="InterPro" id="IPR036259">
    <property type="entry name" value="MFS_trans_sf"/>
</dbReference>
<dbReference type="EMBL" id="NMVO01000015">
    <property type="protein sequence ID" value="OYO11682.1"/>
    <property type="molecule type" value="Genomic_DNA"/>
</dbReference>
<dbReference type="RefSeq" id="WP_094403549.1">
    <property type="nucleotide sequence ID" value="NZ_NMVL01000026.1"/>
</dbReference>
<feature type="domain" description="Major facilitator superfamily (MFS) profile" evidence="9">
    <location>
        <begin position="74"/>
        <end position="462"/>
    </location>
</feature>
<gene>
    <name evidence="10" type="ORF">CGZ94_14790</name>
</gene>
<keyword evidence="3" id="KW-1003">Cell membrane</keyword>
<dbReference type="InterPro" id="IPR020846">
    <property type="entry name" value="MFS_dom"/>
</dbReference>
<proteinExistence type="predicted"/>